<sequence>MTVRGQCILKRTVPRSRQLSAETIAKDLQTSCGLQISTTVHREPHGLGFHG</sequence>
<feature type="non-terminal residue" evidence="1">
    <location>
        <position position="51"/>
    </location>
</feature>
<accession>A0ABN9EC53</accession>
<name>A0ABN9EC53_9NEOB</name>
<evidence type="ECO:0000313" key="1">
    <source>
        <dbReference type="EMBL" id="CAI9581013.1"/>
    </source>
</evidence>
<dbReference type="Proteomes" id="UP001162483">
    <property type="component" value="Unassembled WGS sequence"/>
</dbReference>
<dbReference type="EMBL" id="CATNWA010015230">
    <property type="protein sequence ID" value="CAI9581013.1"/>
    <property type="molecule type" value="Genomic_DNA"/>
</dbReference>
<organism evidence="1 2">
    <name type="scientific">Staurois parvus</name>
    <dbReference type="NCBI Taxonomy" id="386267"/>
    <lineage>
        <taxon>Eukaryota</taxon>
        <taxon>Metazoa</taxon>
        <taxon>Chordata</taxon>
        <taxon>Craniata</taxon>
        <taxon>Vertebrata</taxon>
        <taxon>Euteleostomi</taxon>
        <taxon>Amphibia</taxon>
        <taxon>Batrachia</taxon>
        <taxon>Anura</taxon>
        <taxon>Neobatrachia</taxon>
        <taxon>Ranoidea</taxon>
        <taxon>Ranidae</taxon>
        <taxon>Staurois</taxon>
    </lineage>
</organism>
<reference evidence="1" key="1">
    <citation type="submission" date="2023-05" db="EMBL/GenBank/DDBJ databases">
        <authorList>
            <person name="Stuckert A."/>
        </authorList>
    </citation>
    <scope>NUCLEOTIDE SEQUENCE</scope>
</reference>
<evidence type="ECO:0000313" key="2">
    <source>
        <dbReference type="Proteomes" id="UP001162483"/>
    </source>
</evidence>
<keyword evidence="2" id="KW-1185">Reference proteome</keyword>
<protein>
    <submittedName>
        <fullName evidence="1">Uncharacterized protein</fullName>
    </submittedName>
</protein>
<comment type="caution">
    <text evidence="1">The sequence shown here is derived from an EMBL/GenBank/DDBJ whole genome shotgun (WGS) entry which is preliminary data.</text>
</comment>
<proteinExistence type="predicted"/>
<gene>
    <name evidence="1" type="ORF">SPARVUS_LOCUS9382043</name>
</gene>